<reference evidence="2" key="1">
    <citation type="submission" date="2022-07" db="EMBL/GenBank/DDBJ databases">
        <title>Phylogenomic reconstructions and comparative analyses of Kickxellomycotina fungi.</title>
        <authorList>
            <person name="Reynolds N.K."/>
            <person name="Stajich J.E."/>
            <person name="Barry K."/>
            <person name="Grigoriev I.V."/>
            <person name="Crous P."/>
            <person name="Smith M.E."/>
        </authorList>
    </citation>
    <scope>NUCLEOTIDE SEQUENCE</scope>
    <source>
        <strain evidence="2">BCRC 34297</strain>
    </source>
</reference>
<dbReference type="AlphaFoldDB" id="A0A9W8H1C2"/>
<keyword evidence="1" id="KW-1133">Transmembrane helix</keyword>
<evidence type="ECO:0000313" key="2">
    <source>
        <dbReference type="EMBL" id="KAJ2757238.1"/>
    </source>
</evidence>
<sequence>MSGRQQELNTGADYDDYLFGGALSESDVVNRHDYIHKVSRILTLQLFASSVVLHAILWFEFIVLDYSDSWLLIFSLILNTAFTMIGLWYSRRSQIASIGFLALFTLVWSYLINLLYWFLDYFDPMRGYYITTIFFALVTAFTAQYKVDISLTKSKLVLSAGFVAGFAIVHVLMPYVSVIRAIGAFVSALCLTVYLLYGIAKSMPYLSSGVEPTVSFAITVTMLYPFVSLSNIAQMDFGNSK</sequence>
<organism evidence="2 3">
    <name type="scientific">Coemansia pectinata</name>
    <dbReference type="NCBI Taxonomy" id="1052879"/>
    <lineage>
        <taxon>Eukaryota</taxon>
        <taxon>Fungi</taxon>
        <taxon>Fungi incertae sedis</taxon>
        <taxon>Zoopagomycota</taxon>
        <taxon>Kickxellomycotina</taxon>
        <taxon>Kickxellomycetes</taxon>
        <taxon>Kickxellales</taxon>
        <taxon>Kickxellaceae</taxon>
        <taxon>Coemansia</taxon>
    </lineage>
</organism>
<dbReference type="OrthoDB" id="5522126at2759"/>
<accession>A0A9W8H1C2</accession>
<feature type="transmembrane region" description="Helical" evidence="1">
    <location>
        <begin position="70"/>
        <end position="89"/>
    </location>
</feature>
<keyword evidence="1" id="KW-0812">Transmembrane</keyword>
<protein>
    <submittedName>
        <fullName evidence="2">Uncharacterized protein</fullName>
    </submittedName>
</protein>
<name>A0A9W8H1C2_9FUNG</name>
<feature type="transmembrane region" description="Helical" evidence="1">
    <location>
        <begin position="41"/>
        <end position="64"/>
    </location>
</feature>
<feature type="transmembrane region" description="Helical" evidence="1">
    <location>
        <begin position="96"/>
        <end position="119"/>
    </location>
</feature>
<keyword evidence="1" id="KW-0472">Membrane</keyword>
<keyword evidence="3" id="KW-1185">Reference proteome</keyword>
<feature type="transmembrane region" description="Helical" evidence="1">
    <location>
        <begin position="212"/>
        <end position="233"/>
    </location>
</feature>
<feature type="transmembrane region" description="Helical" evidence="1">
    <location>
        <begin position="156"/>
        <end position="176"/>
    </location>
</feature>
<evidence type="ECO:0000256" key="1">
    <source>
        <dbReference type="SAM" id="Phobius"/>
    </source>
</evidence>
<dbReference type="EMBL" id="JANBUH010000004">
    <property type="protein sequence ID" value="KAJ2757238.1"/>
    <property type="molecule type" value="Genomic_DNA"/>
</dbReference>
<feature type="transmembrane region" description="Helical" evidence="1">
    <location>
        <begin position="125"/>
        <end position="144"/>
    </location>
</feature>
<feature type="transmembrane region" description="Helical" evidence="1">
    <location>
        <begin position="182"/>
        <end position="200"/>
    </location>
</feature>
<proteinExistence type="predicted"/>
<gene>
    <name evidence="2" type="ORF">GGI19_000172</name>
</gene>
<comment type="caution">
    <text evidence="2">The sequence shown here is derived from an EMBL/GenBank/DDBJ whole genome shotgun (WGS) entry which is preliminary data.</text>
</comment>
<evidence type="ECO:0000313" key="3">
    <source>
        <dbReference type="Proteomes" id="UP001140011"/>
    </source>
</evidence>
<dbReference type="Proteomes" id="UP001140011">
    <property type="component" value="Unassembled WGS sequence"/>
</dbReference>